<feature type="domain" description="TonB-dependent receptor-like beta-barrel" evidence="13">
    <location>
        <begin position="312"/>
        <end position="795"/>
    </location>
</feature>
<sequence length="836" mass="90572">MQHSKLKRSTLVLAIASTFCSSWSFAQTNAVTSSIQSQDDKPASVIVTGTRMQNRSATNTTAPVDVISAESLQNLGVSEINQALSVALPSLNFPRPGLTDGTDTIRPATLRGLGPDQTLVLVNSKRRHASSLVNVNGTVGRGAAAVDLNTIPSAIVKNIEVLRDGASAQYGSDALSGVINLRLREDRDGGEVTASYGQRITEYDYLTSATPAGATWSAPGTSRERHDGGTGTLSIWKGLSFGETGYVTIAAELKDQEHTERGGWDFRQQYPLVSGAFDPREKTFNRFDAWYGEPELKQSTVFVNAGQTLEGGTKIYGWSSYQRRDALSAGFFRRPLQDQNILAVYPDGFLPKIAPQVDDFSATAGVSWLAGNWDMDASLGYGKNKMQFTIKDTLNRSIGPNSKKQFYAGGFSYDQLVFNLSAVRSFSLPEFSSPISFATGFEARREGYSLFAGEADSYRFGGEKLANGSPTAPGAQVFPGFTPANASDNSRSAIGAYLDVETNLSKEWQASAALRAERYSDFGSNVTGKFATRYDFSKQFGIRGSLQNGFRAPSPQQQYFTSTATNFINGVPFEITTFKPTDPAAVALGAKPLDAEKSFNQSLGAVFSFGKLGITVDAYQIKLSNRIVLSENLTAANVRNYLTAQGFIGIGGGRFFINGVDTTTKGLDIVSNWPLLTESSGRFDFTVAGNFTKTEVTKVPQTAQLAALSPAPILFDRINVLVFEKGQPRNKLNASVDWKLSDFGATLRATRYGEVLDPGTTAALDQVLSPKTLVDFEFRYHFSPKLKLAVGADNLFDVYSDPRLPALNTTGATTFSNYSPFGRSGRFVYARMSYSL</sequence>
<dbReference type="InterPro" id="IPR037066">
    <property type="entry name" value="Plug_dom_sf"/>
</dbReference>
<reference evidence="15" key="1">
    <citation type="submission" date="2021-04" db="EMBL/GenBank/DDBJ databases">
        <title>novel species isolated from subtropical streams in China.</title>
        <authorList>
            <person name="Lu H."/>
        </authorList>
    </citation>
    <scope>NUCLEOTIDE SEQUENCE</scope>
    <source>
        <strain evidence="15">FT137W</strain>
    </source>
</reference>
<comment type="similarity">
    <text evidence="2 10 11">Belongs to the TonB-dependent receptor family.</text>
</comment>
<evidence type="ECO:0000259" key="14">
    <source>
        <dbReference type="Pfam" id="PF07715"/>
    </source>
</evidence>
<keyword evidence="12" id="KW-0732">Signal</keyword>
<evidence type="ECO:0000313" key="16">
    <source>
        <dbReference type="Proteomes" id="UP000678545"/>
    </source>
</evidence>
<evidence type="ECO:0000256" key="9">
    <source>
        <dbReference type="ARBA" id="ARBA00023237"/>
    </source>
</evidence>
<accession>A0A941IDB4</accession>
<dbReference type="CDD" id="cd01347">
    <property type="entry name" value="ligand_gated_channel"/>
    <property type="match status" value="1"/>
</dbReference>
<feature type="signal peptide" evidence="12">
    <location>
        <begin position="1"/>
        <end position="26"/>
    </location>
</feature>
<evidence type="ECO:0000256" key="2">
    <source>
        <dbReference type="ARBA" id="ARBA00009810"/>
    </source>
</evidence>
<dbReference type="AlphaFoldDB" id="A0A941IDB4"/>
<dbReference type="InterPro" id="IPR036942">
    <property type="entry name" value="Beta-barrel_TonB_sf"/>
</dbReference>
<dbReference type="EMBL" id="JAGSPJ010000002">
    <property type="protein sequence ID" value="MBR7799788.1"/>
    <property type="molecule type" value="Genomic_DNA"/>
</dbReference>
<evidence type="ECO:0000259" key="13">
    <source>
        <dbReference type="Pfam" id="PF00593"/>
    </source>
</evidence>
<gene>
    <name evidence="15" type="ORF">KDM90_07255</name>
</gene>
<evidence type="ECO:0000256" key="1">
    <source>
        <dbReference type="ARBA" id="ARBA00004571"/>
    </source>
</evidence>
<evidence type="ECO:0000256" key="6">
    <source>
        <dbReference type="ARBA" id="ARBA00023077"/>
    </source>
</evidence>
<dbReference type="Proteomes" id="UP000678545">
    <property type="component" value="Unassembled WGS sequence"/>
</dbReference>
<keyword evidence="3 10" id="KW-0813">Transport</keyword>
<organism evidence="15 16">
    <name type="scientific">Undibacterium fentianense</name>
    <dbReference type="NCBI Taxonomy" id="2828728"/>
    <lineage>
        <taxon>Bacteria</taxon>
        <taxon>Pseudomonadati</taxon>
        <taxon>Pseudomonadota</taxon>
        <taxon>Betaproteobacteria</taxon>
        <taxon>Burkholderiales</taxon>
        <taxon>Oxalobacteraceae</taxon>
        <taxon>Undibacterium</taxon>
    </lineage>
</organism>
<dbReference type="InterPro" id="IPR000531">
    <property type="entry name" value="Beta-barrel_TonB"/>
</dbReference>
<evidence type="ECO:0000256" key="7">
    <source>
        <dbReference type="ARBA" id="ARBA00023136"/>
    </source>
</evidence>
<protein>
    <submittedName>
        <fullName evidence="15">TonB-dependent receptor</fullName>
    </submittedName>
</protein>
<dbReference type="InterPro" id="IPR039426">
    <property type="entry name" value="TonB-dep_rcpt-like"/>
</dbReference>
<dbReference type="Pfam" id="PF00593">
    <property type="entry name" value="TonB_dep_Rec_b-barrel"/>
    <property type="match status" value="1"/>
</dbReference>
<dbReference type="RefSeq" id="WP_212674903.1">
    <property type="nucleotide sequence ID" value="NZ_JAGSPJ010000002.1"/>
</dbReference>
<evidence type="ECO:0000256" key="10">
    <source>
        <dbReference type="PROSITE-ProRule" id="PRU01360"/>
    </source>
</evidence>
<dbReference type="InterPro" id="IPR012910">
    <property type="entry name" value="Plug_dom"/>
</dbReference>
<keyword evidence="7 10" id="KW-0472">Membrane</keyword>
<dbReference type="Gene3D" id="2.170.130.10">
    <property type="entry name" value="TonB-dependent receptor, plug domain"/>
    <property type="match status" value="1"/>
</dbReference>
<evidence type="ECO:0000256" key="11">
    <source>
        <dbReference type="RuleBase" id="RU003357"/>
    </source>
</evidence>
<feature type="chain" id="PRO_5036999906" evidence="12">
    <location>
        <begin position="27"/>
        <end position="836"/>
    </location>
</feature>
<name>A0A941IDB4_9BURK</name>
<feature type="domain" description="TonB-dependent receptor plug" evidence="14">
    <location>
        <begin position="58"/>
        <end position="178"/>
    </location>
</feature>
<comment type="caution">
    <text evidence="15">The sequence shown here is derived from an EMBL/GenBank/DDBJ whole genome shotgun (WGS) entry which is preliminary data.</text>
</comment>
<dbReference type="Pfam" id="PF07715">
    <property type="entry name" value="Plug"/>
    <property type="match status" value="1"/>
</dbReference>
<keyword evidence="8 15" id="KW-0675">Receptor</keyword>
<dbReference type="Gene3D" id="2.40.170.20">
    <property type="entry name" value="TonB-dependent receptor, beta-barrel domain"/>
    <property type="match status" value="1"/>
</dbReference>
<evidence type="ECO:0000256" key="3">
    <source>
        <dbReference type="ARBA" id="ARBA00022448"/>
    </source>
</evidence>
<keyword evidence="5 10" id="KW-0812">Transmembrane</keyword>
<dbReference type="PANTHER" id="PTHR47234:SF3">
    <property type="entry name" value="SECRETIN_TONB SHORT N-TERMINAL DOMAIN-CONTAINING PROTEIN"/>
    <property type="match status" value="1"/>
</dbReference>
<evidence type="ECO:0000256" key="5">
    <source>
        <dbReference type="ARBA" id="ARBA00022692"/>
    </source>
</evidence>
<dbReference type="PROSITE" id="PS52016">
    <property type="entry name" value="TONB_DEPENDENT_REC_3"/>
    <property type="match status" value="1"/>
</dbReference>
<keyword evidence="16" id="KW-1185">Reference proteome</keyword>
<evidence type="ECO:0000313" key="15">
    <source>
        <dbReference type="EMBL" id="MBR7799788.1"/>
    </source>
</evidence>
<comment type="subcellular location">
    <subcellularLocation>
        <location evidence="1 10">Cell outer membrane</location>
        <topology evidence="1 10">Multi-pass membrane protein</topology>
    </subcellularLocation>
</comment>
<dbReference type="SUPFAM" id="SSF56935">
    <property type="entry name" value="Porins"/>
    <property type="match status" value="1"/>
</dbReference>
<evidence type="ECO:0000256" key="12">
    <source>
        <dbReference type="SAM" id="SignalP"/>
    </source>
</evidence>
<keyword evidence="6 11" id="KW-0798">TonB box</keyword>
<proteinExistence type="inferred from homology"/>
<keyword evidence="9 10" id="KW-0998">Cell outer membrane</keyword>
<dbReference type="GO" id="GO:0009279">
    <property type="term" value="C:cell outer membrane"/>
    <property type="evidence" value="ECO:0007669"/>
    <property type="project" value="UniProtKB-SubCell"/>
</dbReference>
<keyword evidence="4 10" id="KW-1134">Transmembrane beta strand</keyword>
<evidence type="ECO:0000256" key="4">
    <source>
        <dbReference type="ARBA" id="ARBA00022452"/>
    </source>
</evidence>
<dbReference type="PANTHER" id="PTHR47234">
    <property type="match status" value="1"/>
</dbReference>
<evidence type="ECO:0000256" key="8">
    <source>
        <dbReference type="ARBA" id="ARBA00023170"/>
    </source>
</evidence>